<feature type="transmembrane region" description="Helical" evidence="13">
    <location>
        <begin position="122"/>
        <end position="142"/>
    </location>
</feature>
<evidence type="ECO:0000256" key="12">
    <source>
        <dbReference type="SAM" id="MobiDB-lite"/>
    </source>
</evidence>
<gene>
    <name evidence="15" type="ORF">SAMN05660350_03368</name>
</gene>
<dbReference type="SUPFAM" id="SSF56059">
    <property type="entry name" value="Glutathione synthetase ATP-binding domain-like"/>
    <property type="match status" value="1"/>
</dbReference>
<reference evidence="15 16" key="1">
    <citation type="submission" date="2016-12" db="EMBL/GenBank/DDBJ databases">
        <authorList>
            <person name="Song W.-J."/>
            <person name="Kurnit D.M."/>
        </authorList>
    </citation>
    <scope>NUCLEOTIDE SEQUENCE [LARGE SCALE GENOMIC DNA]</scope>
    <source>
        <strain evidence="15 16">DSM 43162</strain>
    </source>
</reference>
<dbReference type="Gene3D" id="3.40.50.20">
    <property type="match status" value="1"/>
</dbReference>
<proteinExistence type="predicted"/>
<feature type="region of interest" description="Disordered" evidence="12">
    <location>
        <begin position="336"/>
        <end position="404"/>
    </location>
</feature>
<dbReference type="GO" id="GO:0046872">
    <property type="term" value="F:metal ion binding"/>
    <property type="evidence" value="ECO:0007669"/>
    <property type="project" value="InterPro"/>
</dbReference>
<dbReference type="RefSeq" id="WP_083606386.1">
    <property type="nucleotide sequence ID" value="NZ_FRDM01000020.1"/>
</dbReference>
<keyword evidence="3" id="KW-0436">Ligase</keyword>
<dbReference type="InterPro" id="IPR048764">
    <property type="entry name" value="PylC_N"/>
</dbReference>
<evidence type="ECO:0000256" key="3">
    <source>
        <dbReference type="ARBA" id="ARBA00022598"/>
    </source>
</evidence>
<keyword evidence="5 13" id="KW-0812">Transmembrane</keyword>
<dbReference type="SUPFAM" id="SSF51735">
    <property type="entry name" value="NAD(P)-binding Rossmann-fold domains"/>
    <property type="match status" value="1"/>
</dbReference>
<organism evidence="15 16">
    <name type="scientific">Geodermatophilus obscurus</name>
    <dbReference type="NCBI Taxonomy" id="1861"/>
    <lineage>
        <taxon>Bacteria</taxon>
        <taxon>Bacillati</taxon>
        <taxon>Actinomycetota</taxon>
        <taxon>Actinomycetes</taxon>
        <taxon>Geodermatophilales</taxon>
        <taxon>Geodermatophilaceae</taxon>
        <taxon>Geodermatophilus</taxon>
    </lineage>
</organism>
<sequence length="727" mass="76185">MTVGAAVLLGGSPYRRARRPLRSGRRLVPVLLDLLLAVVICAVGFRYGAGFLQVHEARWVAHVLDLVGVDSVSWSLERHILVFRPDGEVILAEVTESCSSILSVLGLTALTAVVLRGRRQHAVAGLVVAVAALLVLNHLRLAASTVAGLVWGTPALVLFHDWVGTVWNLAATLGGFLLMVCITLPTAERAEQDVAGRHTARRPDSWARPGLGYRPADDDPRAPSRRLNLTGLVYRYVLPDRVARWMGARREAERIDYRIGHLPSAERAARVRALAGDGLGAHAASLVAVATYDDDPAVLDALAESIAARQWEPVTNHRVAALRLWARGWLLQHPEREPASGARPDEREPPTQRLWPPADRPVPRPPVPVPPRSRPRARPDDPGRPMPSSLPQPRPPAADGPAVLVTGAGGPAGVAVVRRLVALGHRVVAGDADVAAAGGALAHTAVVLPRGDHPRFVEALLGVCAVYGVDALVSTVAEELPHLAAGAARLAAAGIATWLPDAAAVDGCCDKAAFARAMAAAGVPHPATATSADEVAGVPGPWVVKPVAGRGSRGVRLLDERAPVVQALREDDGLIAQTRLTGREFTADALVDRNGGLRVVVPRWREETKAGISVKGRTFASEAVTEVVAAALAAVGLTGPANVQGFVADDGTATVVEINPRFSGGLPLTLAAGADVVSAYLAGVRGAPLPELSFRPGVAMSRYFAETYSSADGSPVADPCAPVAVTA</sequence>
<evidence type="ECO:0000259" key="14">
    <source>
        <dbReference type="PROSITE" id="PS50975"/>
    </source>
</evidence>
<evidence type="ECO:0000313" key="16">
    <source>
        <dbReference type="Proteomes" id="UP000184428"/>
    </source>
</evidence>
<dbReference type="EMBL" id="FRDM01000020">
    <property type="protein sequence ID" value="SHN83081.1"/>
    <property type="molecule type" value="Genomic_DNA"/>
</dbReference>
<dbReference type="GO" id="GO:0005886">
    <property type="term" value="C:plasma membrane"/>
    <property type="evidence" value="ECO:0007669"/>
    <property type="project" value="UniProtKB-SubCell"/>
</dbReference>
<keyword evidence="7" id="KW-0378">Hydrolase</keyword>
<dbReference type="PANTHER" id="PTHR43585:SF2">
    <property type="entry name" value="ATP-GRASP ENZYME FSQD"/>
    <property type="match status" value="1"/>
</dbReference>
<name>A0A1M7UJ89_9ACTN</name>
<keyword evidence="4" id="KW-0645">Protease</keyword>
<dbReference type="InterPro" id="IPR036291">
    <property type="entry name" value="NAD(P)-bd_dom_sf"/>
</dbReference>
<dbReference type="Gene3D" id="3.30.1490.20">
    <property type="entry name" value="ATP-grasp fold, A domain"/>
    <property type="match status" value="1"/>
</dbReference>
<evidence type="ECO:0000256" key="8">
    <source>
        <dbReference type="ARBA" id="ARBA00022840"/>
    </source>
</evidence>
<feature type="compositionally biased region" description="Basic and acidic residues" evidence="12">
    <location>
        <begin position="192"/>
        <end position="205"/>
    </location>
</feature>
<feature type="domain" description="ATP-grasp" evidence="14">
    <location>
        <begin position="515"/>
        <end position="685"/>
    </location>
</feature>
<evidence type="ECO:0000256" key="13">
    <source>
        <dbReference type="SAM" id="Phobius"/>
    </source>
</evidence>
<protein>
    <submittedName>
        <fullName evidence="15">Exosortase/archaeosortase family protein</fullName>
    </submittedName>
</protein>
<dbReference type="InterPro" id="IPR003806">
    <property type="entry name" value="ATP-grasp_PylC-type"/>
</dbReference>
<feature type="transmembrane region" description="Helical" evidence="13">
    <location>
        <begin position="27"/>
        <end position="49"/>
    </location>
</feature>
<dbReference type="InterPro" id="IPR052032">
    <property type="entry name" value="ATP-dep_AA_Ligase"/>
</dbReference>
<comment type="subcellular location">
    <subcellularLocation>
        <location evidence="1">Cell membrane</location>
        <topology evidence="1">Multi-pass membrane protein</topology>
    </subcellularLocation>
</comment>
<evidence type="ECO:0000256" key="9">
    <source>
        <dbReference type="ARBA" id="ARBA00022989"/>
    </source>
</evidence>
<dbReference type="Proteomes" id="UP000184428">
    <property type="component" value="Unassembled WGS sequence"/>
</dbReference>
<feature type="compositionally biased region" description="Pro residues" evidence="12">
    <location>
        <begin position="384"/>
        <end position="398"/>
    </location>
</feature>
<dbReference type="PROSITE" id="PS50975">
    <property type="entry name" value="ATP_GRASP"/>
    <property type="match status" value="1"/>
</dbReference>
<keyword evidence="8 11" id="KW-0067">ATP-binding</keyword>
<dbReference type="GO" id="GO:0005524">
    <property type="term" value="F:ATP binding"/>
    <property type="evidence" value="ECO:0007669"/>
    <property type="project" value="UniProtKB-UniRule"/>
</dbReference>
<dbReference type="GO" id="GO:0006508">
    <property type="term" value="P:proteolysis"/>
    <property type="evidence" value="ECO:0007669"/>
    <property type="project" value="UniProtKB-KW"/>
</dbReference>
<evidence type="ECO:0000256" key="6">
    <source>
        <dbReference type="ARBA" id="ARBA00022741"/>
    </source>
</evidence>
<keyword evidence="9 13" id="KW-1133">Transmembrane helix</keyword>
<evidence type="ECO:0000313" key="15">
    <source>
        <dbReference type="EMBL" id="SHN83081.1"/>
    </source>
</evidence>
<keyword evidence="2" id="KW-1003">Cell membrane</keyword>
<feature type="compositionally biased region" description="Basic and acidic residues" evidence="12">
    <location>
        <begin position="336"/>
        <end position="350"/>
    </location>
</feature>
<dbReference type="GO" id="GO:0008233">
    <property type="term" value="F:peptidase activity"/>
    <property type="evidence" value="ECO:0007669"/>
    <property type="project" value="UniProtKB-KW"/>
</dbReference>
<keyword evidence="10 13" id="KW-0472">Membrane</keyword>
<dbReference type="AlphaFoldDB" id="A0A1M7UJ89"/>
<dbReference type="NCBIfam" id="TIGR04178">
    <property type="entry name" value="exo_archaeo"/>
    <property type="match status" value="1"/>
</dbReference>
<evidence type="ECO:0000256" key="7">
    <source>
        <dbReference type="ARBA" id="ARBA00022801"/>
    </source>
</evidence>
<dbReference type="GO" id="GO:0016874">
    <property type="term" value="F:ligase activity"/>
    <property type="evidence" value="ECO:0007669"/>
    <property type="project" value="UniProtKB-KW"/>
</dbReference>
<evidence type="ECO:0000256" key="1">
    <source>
        <dbReference type="ARBA" id="ARBA00004651"/>
    </source>
</evidence>
<dbReference type="Pfam" id="PF02655">
    <property type="entry name" value="ATP-grasp_3"/>
    <property type="match status" value="1"/>
</dbReference>
<feature type="region of interest" description="Disordered" evidence="12">
    <location>
        <begin position="192"/>
        <end position="222"/>
    </location>
</feature>
<evidence type="ECO:0000256" key="10">
    <source>
        <dbReference type="ARBA" id="ARBA00023136"/>
    </source>
</evidence>
<evidence type="ECO:0000256" key="2">
    <source>
        <dbReference type="ARBA" id="ARBA00022475"/>
    </source>
</evidence>
<dbReference type="Pfam" id="PF21360">
    <property type="entry name" value="PylC-like_N"/>
    <property type="match status" value="1"/>
</dbReference>
<evidence type="ECO:0000256" key="11">
    <source>
        <dbReference type="PROSITE-ProRule" id="PRU00409"/>
    </source>
</evidence>
<dbReference type="PANTHER" id="PTHR43585">
    <property type="entry name" value="FUMIPYRROLE BIOSYNTHESIS PROTEIN C"/>
    <property type="match status" value="1"/>
</dbReference>
<dbReference type="Gene3D" id="3.30.470.20">
    <property type="entry name" value="ATP-grasp fold, B domain"/>
    <property type="match status" value="1"/>
</dbReference>
<dbReference type="InterPro" id="IPR026392">
    <property type="entry name" value="Exo/Archaeosortase_dom"/>
</dbReference>
<evidence type="ECO:0000256" key="4">
    <source>
        <dbReference type="ARBA" id="ARBA00022670"/>
    </source>
</evidence>
<evidence type="ECO:0000256" key="5">
    <source>
        <dbReference type="ARBA" id="ARBA00022692"/>
    </source>
</evidence>
<dbReference type="InterPro" id="IPR013815">
    <property type="entry name" value="ATP_grasp_subdomain_1"/>
</dbReference>
<dbReference type="InterPro" id="IPR011761">
    <property type="entry name" value="ATP-grasp"/>
</dbReference>
<accession>A0A1M7UJ89</accession>
<keyword evidence="6 11" id="KW-0547">Nucleotide-binding</keyword>
<feature type="compositionally biased region" description="Pro residues" evidence="12">
    <location>
        <begin position="358"/>
        <end position="372"/>
    </location>
</feature>